<keyword evidence="1" id="KW-0472">Membrane</keyword>
<evidence type="ECO:0000313" key="2">
    <source>
        <dbReference type="EMBL" id="QJA89068.1"/>
    </source>
</evidence>
<organism evidence="2">
    <name type="scientific">viral metagenome</name>
    <dbReference type="NCBI Taxonomy" id="1070528"/>
    <lineage>
        <taxon>unclassified sequences</taxon>
        <taxon>metagenomes</taxon>
        <taxon>organismal metagenomes</taxon>
    </lineage>
</organism>
<evidence type="ECO:0000256" key="1">
    <source>
        <dbReference type="SAM" id="Phobius"/>
    </source>
</evidence>
<protein>
    <submittedName>
        <fullName evidence="2">Uncharacterized protein</fullName>
    </submittedName>
</protein>
<gene>
    <name evidence="2" type="ORF">MM415B02612_0005</name>
</gene>
<feature type="transmembrane region" description="Helical" evidence="1">
    <location>
        <begin position="6"/>
        <end position="25"/>
    </location>
</feature>
<proteinExistence type="predicted"/>
<keyword evidence="1" id="KW-1133">Transmembrane helix</keyword>
<dbReference type="AlphaFoldDB" id="A0A6M3L7B8"/>
<name>A0A6M3L7B8_9ZZZZ</name>
<accession>A0A6M3L7B8</accession>
<dbReference type="EMBL" id="MT142821">
    <property type="protein sequence ID" value="QJA89068.1"/>
    <property type="molecule type" value="Genomic_DNA"/>
</dbReference>
<keyword evidence="1" id="KW-0812">Transmembrane</keyword>
<reference evidence="2" key="1">
    <citation type="submission" date="2020-03" db="EMBL/GenBank/DDBJ databases">
        <title>The deep terrestrial virosphere.</title>
        <authorList>
            <person name="Holmfeldt K."/>
            <person name="Nilsson E."/>
            <person name="Simone D."/>
            <person name="Lopez-Fernandez M."/>
            <person name="Wu X."/>
            <person name="de Brujin I."/>
            <person name="Lundin D."/>
            <person name="Andersson A."/>
            <person name="Bertilsson S."/>
            <person name="Dopson M."/>
        </authorList>
    </citation>
    <scope>NUCLEOTIDE SEQUENCE</scope>
    <source>
        <strain evidence="2">MM415B02612</strain>
    </source>
</reference>
<sequence>MSLITMGWGHLTVITMGLGNSVRIVRQRRHRRQWGNVTFENIPLIVTIEDTTPEIKIEELDVSIDMEVSNG</sequence>